<dbReference type="InterPro" id="IPR006674">
    <property type="entry name" value="HD_domain"/>
</dbReference>
<feature type="domain" description="HD-GYP" evidence="1">
    <location>
        <begin position="1"/>
        <end position="79"/>
    </location>
</feature>
<dbReference type="PANTHER" id="PTHR45228">
    <property type="entry name" value="CYCLIC DI-GMP PHOSPHODIESTERASE TM_0186-RELATED"/>
    <property type="match status" value="1"/>
</dbReference>
<protein>
    <recommendedName>
        <fullName evidence="1">HD-GYP domain-containing protein</fullName>
    </recommendedName>
</protein>
<dbReference type="PANTHER" id="PTHR45228:SF5">
    <property type="entry name" value="CYCLIC DI-GMP PHOSPHODIESTERASE VC_1348-RELATED"/>
    <property type="match status" value="1"/>
</dbReference>
<gene>
    <name evidence="2" type="ORF">SAMN02745229_00976</name>
</gene>
<dbReference type="Pfam" id="PF01966">
    <property type="entry name" value="HD"/>
    <property type="match status" value="1"/>
</dbReference>
<dbReference type="InterPro" id="IPR037522">
    <property type="entry name" value="HD_GYP_dom"/>
</dbReference>
<organism evidence="2 3">
    <name type="scientific">Butyrivibrio fibrisolvens DSM 3071</name>
    <dbReference type="NCBI Taxonomy" id="1121131"/>
    <lineage>
        <taxon>Bacteria</taxon>
        <taxon>Bacillati</taxon>
        <taxon>Bacillota</taxon>
        <taxon>Clostridia</taxon>
        <taxon>Lachnospirales</taxon>
        <taxon>Lachnospiraceae</taxon>
        <taxon>Butyrivibrio</taxon>
    </lineage>
</organism>
<name>A0A1M5WAH6_BUTFI</name>
<dbReference type="SUPFAM" id="SSF109604">
    <property type="entry name" value="HD-domain/PDEase-like"/>
    <property type="match status" value="1"/>
</dbReference>
<evidence type="ECO:0000313" key="2">
    <source>
        <dbReference type="EMBL" id="SHH84505.1"/>
    </source>
</evidence>
<accession>A0A1M5WAH6</accession>
<dbReference type="STRING" id="1121131.SAMN02745229_00976"/>
<evidence type="ECO:0000313" key="3">
    <source>
        <dbReference type="Proteomes" id="UP000184278"/>
    </source>
</evidence>
<proteinExistence type="predicted"/>
<dbReference type="EMBL" id="FQXK01000007">
    <property type="protein sequence ID" value="SHH84505.1"/>
    <property type="molecule type" value="Genomic_DNA"/>
</dbReference>
<dbReference type="Gene3D" id="1.10.3210.10">
    <property type="entry name" value="Hypothetical protein af1432"/>
    <property type="match status" value="1"/>
</dbReference>
<sequence>MVKKMNFRKCENIYKSAPLHDIGKIRISDAILNKTGKLTPEEFDIIKEESGTHFDPDIVKAFFAVSDEVLETAKKQSGS</sequence>
<keyword evidence="3" id="KW-1185">Reference proteome</keyword>
<reference evidence="3" key="1">
    <citation type="submission" date="2016-11" db="EMBL/GenBank/DDBJ databases">
        <authorList>
            <person name="Varghese N."/>
            <person name="Submissions S."/>
        </authorList>
    </citation>
    <scope>NUCLEOTIDE SEQUENCE [LARGE SCALE GENOMIC DNA]</scope>
    <source>
        <strain evidence="3">DSM 3071</strain>
    </source>
</reference>
<dbReference type="PROSITE" id="PS51832">
    <property type="entry name" value="HD_GYP"/>
    <property type="match status" value="1"/>
</dbReference>
<dbReference type="AlphaFoldDB" id="A0A1M5WAH6"/>
<dbReference type="Proteomes" id="UP000184278">
    <property type="component" value="Unassembled WGS sequence"/>
</dbReference>
<dbReference type="InterPro" id="IPR052020">
    <property type="entry name" value="Cyclic_di-GMP/3'3'-cGAMP_PDE"/>
</dbReference>
<evidence type="ECO:0000259" key="1">
    <source>
        <dbReference type="PROSITE" id="PS51832"/>
    </source>
</evidence>